<evidence type="ECO:0008006" key="3">
    <source>
        <dbReference type="Google" id="ProtNLM"/>
    </source>
</evidence>
<organism evidence="1 2">
    <name type="scientific">Streptomyces tauricus</name>
    <dbReference type="NCBI Taxonomy" id="68274"/>
    <lineage>
        <taxon>Bacteria</taxon>
        <taxon>Bacillati</taxon>
        <taxon>Actinomycetota</taxon>
        <taxon>Actinomycetes</taxon>
        <taxon>Kitasatosporales</taxon>
        <taxon>Streptomycetaceae</taxon>
        <taxon>Streptomyces</taxon>
        <taxon>Streptomyces aurantiacus group</taxon>
    </lineage>
</organism>
<sequence>MTDSEMARMTRVLSGLPAAARELLRETDWAAHRHAYGSAEDIPASLCSLVDEDPEVRSAALAALDMGVLHQGSLYTVTAPAALFVAAILDHPVSLTEHEGYFPWDDGPPRSLRAALLGWLGQVAESAAYGEDPTRDRANWEWQPWHEGRRGGERDSDVLAALQACRGIRPALYDAVEPFLSSRDPHVRETALGAAVPLLHAPALADRIPRAAALLRARLGAMTGRRERAAVARALSLWGTDTSDLLADTDPAVRVCAALGPVRVDRPRALAVLLDALRDPRATDGWFPEPLCGVEGRFRFTVLRSALDLAASFEEVAPVAIAMVAAGDRSFVDNENGPILYRAFPGGYDGAHTLTTAQRALLRAFVDTDEATGSIGGNWLWFRAAGLPETREGVAALL</sequence>
<reference evidence="1" key="1">
    <citation type="submission" date="2022-10" db="EMBL/GenBank/DDBJ databases">
        <title>The complete genomes of actinobacterial strains from the NBC collection.</title>
        <authorList>
            <person name="Joergensen T.S."/>
            <person name="Alvarez Arevalo M."/>
            <person name="Sterndorff E.B."/>
            <person name="Faurdal D."/>
            <person name="Vuksanovic O."/>
            <person name="Mourched A.-S."/>
            <person name="Charusanti P."/>
            <person name="Shaw S."/>
            <person name="Blin K."/>
            <person name="Weber T."/>
        </authorList>
    </citation>
    <scope>NUCLEOTIDE SEQUENCE</scope>
    <source>
        <strain evidence="1">NBC_00189</strain>
    </source>
</reference>
<name>A0ABZ1JMT6_9ACTN</name>
<proteinExistence type="predicted"/>
<dbReference type="InterPro" id="IPR016024">
    <property type="entry name" value="ARM-type_fold"/>
</dbReference>
<dbReference type="Proteomes" id="UP001432166">
    <property type="component" value="Chromosome"/>
</dbReference>
<dbReference type="SUPFAM" id="SSF48371">
    <property type="entry name" value="ARM repeat"/>
    <property type="match status" value="1"/>
</dbReference>
<evidence type="ECO:0000313" key="1">
    <source>
        <dbReference type="EMBL" id="WTP52923.1"/>
    </source>
</evidence>
<dbReference type="Gene3D" id="1.25.10.10">
    <property type="entry name" value="Leucine-rich Repeat Variant"/>
    <property type="match status" value="1"/>
</dbReference>
<accession>A0ABZ1JMT6</accession>
<dbReference type="InterPro" id="IPR011989">
    <property type="entry name" value="ARM-like"/>
</dbReference>
<gene>
    <name evidence="1" type="ORF">OG288_34175</name>
</gene>
<dbReference type="EMBL" id="CP108133">
    <property type="protein sequence ID" value="WTP52923.1"/>
    <property type="molecule type" value="Genomic_DNA"/>
</dbReference>
<dbReference type="RefSeq" id="WP_265649494.1">
    <property type="nucleotide sequence ID" value="NZ_CP108133.1"/>
</dbReference>
<evidence type="ECO:0000313" key="2">
    <source>
        <dbReference type="Proteomes" id="UP001432166"/>
    </source>
</evidence>
<keyword evidence="2" id="KW-1185">Reference proteome</keyword>
<protein>
    <recommendedName>
        <fullName evidence="3">HEAT repeat domain-containing protein</fullName>
    </recommendedName>
</protein>